<evidence type="ECO:0000313" key="2">
    <source>
        <dbReference type="EMBL" id="TCN73253.1"/>
    </source>
</evidence>
<proteinExistence type="predicted"/>
<organism evidence="2 3">
    <name type="scientific">Acetobacteroides hydrogenigenes</name>
    <dbReference type="NCBI Taxonomy" id="979970"/>
    <lineage>
        <taxon>Bacteria</taxon>
        <taxon>Pseudomonadati</taxon>
        <taxon>Bacteroidota</taxon>
        <taxon>Bacteroidia</taxon>
        <taxon>Bacteroidales</taxon>
        <taxon>Rikenellaceae</taxon>
        <taxon>Acetobacteroides</taxon>
    </lineage>
</organism>
<name>A0A4R2F014_9BACT</name>
<protein>
    <submittedName>
        <fullName evidence="2">Uncharacterized protein</fullName>
    </submittedName>
</protein>
<feature type="chain" id="PRO_5020742256" evidence="1">
    <location>
        <begin position="30"/>
        <end position="206"/>
    </location>
</feature>
<feature type="signal peptide" evidence="1">
    <location>
        <begin position="1"/>
        <end position="29"/>
    </location>
</feature>
<evidence type="ECO:0000313" key="3">
    <source>
        <dbReference type="Proteomes" id="UP000294830"/>
    </source>
</evidence>
<sequence length="206" mass="22762">MKMISTLKRFGYLVCFFASTYAFSGQAQAQTLQVKVAQDTIFTLMRDTVVANVTSVSSTKIFYTQPDSANIEKSIQRKVVQRIVYASGKVEQYNKPVFVSVSSTDWRSIIITDNPADVDGMHLRAVVIGKSASSVTSAASAKKSAEVMAKKKAANNGGMYLLVKNRKELGGYGETPKYYLEAEVYGESPLPNDQEMKNEVDKQKKK</sequence>
<accession>A0A4R2F014</accession>
<evidence type="ECO:0000256" key="1">
    <source>
        <dbReference type="SAM" id="SignalP"/>
    </source>
</evidence>
<dbReference type="AlphaFoldDB" id="A0A4R2F014"/>
<keyword evidence="3" id="KW-1185">Reference proteome</keyword>
<dbReference type="EMBL" id="SLWB01000001">
    <property type="protein sequence ID" value="TCN73253.1"/>
    <property type="molecule type" value="Genomic_DNA"/>
</dbReference>
<gene>
    <name evidence="2" type="ORF">CLV25_101474</name>
</gene>
<reference evidence="2 3" key="1">
    <citation type="submission" date="2019-03" db="EMBL/GenBank/DDBJ databases">
        <title>Genomic Encyclopedia of Archaeal and Bacterial Type Strains, Phase II (KMG-II): from individual species to whole genera.</title>
        <authorList>
            <person name="Goeker M."/>
        </authorList>
    </citation>
    <scope>NUCLEOTIDE SEQUENCE [LARGE SCALE GENOMIC DNA]</scope>
    <source>
        <strain evidence="2 3">RL-C</strain>
    </source>
</reference>
<dbReference type="Proteomes" id="UP000294830">
    <property type="component" value="Unassembled WGS sequence"/>
</dbReference>
<comment type="caution">
    <text evidence="2">The sequence shown here is derived from an EMBL/GenBank/DDBJ whole genome shotgun (WGS) entry which is preliminary data.</text>
</comment>
<keyword evidence="1" id="KW-0732">Signal</keyword>